<evidence type="ECO:0000313" key="8">
    <source>
        <dbReference type="Proteomes" id="UP001042704"/>
    </source>
</evidence>
<protein>
    <submittedName>
        <fullName evidence="7">Polyprenyl synthetase family protein</fullName>
    </submittedName>
</protein>
<accession>A0A8A3S794</accession>
<reference evidence="7" key="2">
    <citation type="submission" date="2019-02" db="EMBL/GenBank/DDBJ databases">
        <authorList>
            <person name="Chen S.-C."/>
            <person name="Chien H.-H."/>
            <person name="Lai M.-C."/>
        </authorList>
    </citation>
    <scope>NUCLEOTIDE SEQUENCE</scope>
    <source>
        <strain evidence="7">N2F9704</strain>
    </source>
</reference>
<reference evidence="7" key="1">
    <citation type="journal article" date="2001" name="Int. J. Syst. Evol. Microbiol.">
        <title>Methanofollis aquaemaris sp. nov., a methanogen isolated from an aquaculture fish pond.</title>
        <authorList>
            <person name="Lai M.C."/>
            <person name="Chen S.C."/>
        </authorList>
    </citation>
    <scope>NUCLEOTIDE SEQUENCE</scope>
    <source>
        <strain evidence="7">N2F9704</strain>
    </source>
</reference>
<evidence type="ECO:0000313" key="7">
    <source>
        <dbReference type="EMBL" id="QSZ67729.1"/>
    </source>
</evidence>
<keyword evidence="8" id="KW-1185">Reference proteome</keyword>
<evidence type="ECO:0000256" key="4">
    <source>
        <dbReference type="ARBA" id="ARBA00022723"/>
    </source>
</evidence>
<evidence type="ECO:0000256" key="2">
    <source>
        <dbReference type="ARBA" id="ARBA00006706"/>
    </source>
</evidence>
<name>A0A8A3S794_9EURY</name>
<dbReference type="SFLD" id="SFLDG01017">
    <property type="entry name" value="Polyprenyl_Transferase_Like"/>
    <property type="match status" value="1"/>
</dbReference>
<dbReference type="GO" id="GO:0008299">
    <property type="term" value="P:isoprenoid biosynthetic process"/>
    <property type="evidence" value="ECO:0007669"/>
    <property type="project" value="InterPro"/>
</dbReference>
<dbReference type="InterPro" id="IPR000092">
    <property type="entry name" value="Polyprenyl_synt"/>
</dbReference>
<dbReference type="PANTHER" id="PTHR12001:SF85">
    <property type="entry name" value="SHORT CHAIN ISOPRENYL DIPHOSPHATE SYNTHASE"/>
    <property type="match status" value="1"/>
</dbReference>
<dbReference type="PANTHER" id="PTHR12001">
    <property type="entry name" value="GERANYLGERANYL PYROPHOSPHATE SYNTHASE"/>
    <property type="match status" value="1"/>
</dbReference>
<keyword evidence="4" id="KW-0479">Metal-binding</keyword>
<sequence>MSEDLKKYLDRTAEQVDLMLDRYFGDAFGELFKASAHLLLAGGKRLRPAVLLLSAEAVRPGSSDDLMHAAIALEMTHTFTLIHDDIMDGDATRRGAPTVHVKWDEPTAILAGDVLYAKAFEFITHAVADDRARVKAVAMLARTCAEICEGQHQDMTFETAEREVEGFEYIEMAGKKTGALYAASAAIGGILAGGNAVQVDALYQYGMNAGIAFQIQDDLIDLLAPPEKSGKDRGSDLREGKQTLIAITAREKGLDLARYRRADLTAEELDRAIAELEEAGVVDAVRRIAEEKVATARRALSVLPECKERQHLDELVEFFISRSF</sequence>
<dbReference type="RefSeq" id="WP_265580641.1">
    <property type="nucleotide sequence ID" value="NZ_CP036172.1"/>
</dbReference>
<dbReference type="KEGG" id="maqe:RJ40_09545"/>
<dbReference type="SFLD" id="SFLDS00005">
    <property type="entry name" value="Isoprenoid_Synthase_Type_I"/>
    <property type="match status" value="1"/>
</dbReference>
<dbReference type="Proteomes" id="UP001042704">
    <property type="component" value="Chromosome"/>
</dbReference>
<dbReference type="AlphaFoldDB" id="A0A8A3S794"/>
<keyword evidence="5" id="KW-0460">Magnesium</keyword>
<evidence type="ECO:0000256" key="3">
    <source>
        <dbReference type="ARBA" id="ARBA00022679"/>
    </source>
</evidence>
<comment type="cofactor">
    <cofactor evidence="1">
        <name>Mg(2+)</name>
        <dbReference type="ChEBI" id="CHEBI:18420"/>
    </cofactor>
</comment>
<gene>
    <name evidence="7" type="ORF">RJ40_09545</name>
</gene>
<organism evidence="7 8">
    <name type="scientific">Methanofollis aquaemaris</name>
    <dbReference type="NCBI Taxonomy" id="126734"/>
    <lineage>
        <taxon>Archaea</taxon>
        <taxon>Methanobacteriati</taxon>
        <taxon>Methanobacteriota</taxon>
        <taxon>Stenosarchaea group</taxon>
        <taxon>Methanomicrobia</taxon>
        <taxon>Methanomicrobiales</taxon>
        <taxon>Methanomicrobiaceae</taxon>
        <taxon>Methanofollis</taxon>
    </lineage>
</organism>
<evidence type="ECO:0000256" key="1">
    <source>
        <dbReference type="ARBA" id="ARBA00001946"/>
    </source>
</evidence>
<dbReference type="PROSITE" id="PS00723">
    <property type="entry name" value="POLYPRENYL_SYNTHASE_1"/>
    <property type="match status" value="1"/>
</dbReference>
<dbReference type="GeneID" id="76424614"/>
<dbReference type="EMBL" id="CP036172">
    <property type="protein sequence ID" value="QSZ67729.1"/>
    <property type="molecule type" value="Genomic_DNA"/>
</dbReference>
<comment type="similarity">
    <text evidence="2 6">Belongs to the FPP/GGPP synthase family.</text>
</comment>
<dbReference type="SUPFAM" id="SSF48576">
    <property type="entry name" value="Terpenoid synthases"/>
    <property type="match status" value="1"/>
</dbReference>
<dbReference type="CDD" id="cd00685">
    <property type="entry name" value="Trans_IPPS_HT"/>
    <property type="match status" value="1"/>
</dbReference>
<dbReference type="InterPro" id="IPR008949">
    <property type="entry name" value="Isoprenoid_synthase_dom_sf"/>
</dbReference>
<dbReference type="GO" id="GO:0046872">
    <property type="term" value="F:metal ion binding"/>
    <property type="evidence" value="ECO:0007669"/>
    <property type="project" value="UniProtKB-KW"/>
</dbReference>
<evidence type="ECO:0000256" key="5">
    <source>
        <dbReference type="ARBA" id="ARBA00022842"/>
    </source>
</evidence>
<dbReference type="Gene3D" id="1.10.600.10">
    <property type="entry name" value="Farnesyl Diphosphate Synthase"/>
    <property type="match status" value="1"/>
</dbReference>
<dbReference type="Pfam" id="PF00348">
    <property type="entry name" value="polyprenyl_synt"/>
    <property type="match status" value="1"/>
</dbReference>
<evidence type="ECO:0000256" key="6">
    <source>
        <dbReference type="RuleBase" id="RU004466"/>
    </source>
</evidence>
<proteinExistence type="inferred from homology"/>
<keyword evidence="3 6" id="KW-0808">Transferase</keyword>
<dbReference type="InterPro" id="IPR033749">
    <property type="entry name" value="Polyprenyl_synt_CS"/>
</dbReference>
<dbReference type="GO" id="GO:0004659">
    <property type="term" value="F:prenyltransferase activity"/>
    <property type="evidence" value="ECO:0007669"/>
    <property type="project" value="InterPro"/>
</dbReference>